<keyword evidence="1" id="KW-0472">Membrane</keyword>
<dbReference type="AlphaFoldDB" id="A0A1S3JZS8"/>
<evidence type="ECO:0000313" key="2">
    <source>
        <dbReference type="Proteomes" id="UP000085678"/>
    </source>
</evidence>
<feature type="transmembrane region" description="Helical" evidence="1">
    <location>
        <begin position="6"/>
        <end position="23"/>
    </location>
</feature>
<proteinExistence type="predicted"/>
<dbReference type="KEGG" id="lak:106177396"/>
<protein>
    <submittedName>
        <fullName evidence="3">Uncharacterized protein LOC106177396</fullName>
    </submittedName>
</protein>
<keyword evidence="2" id="KW-1185">Reference proteome</keyword>
<evidence type="ECO:0000313" key="3">
    <source>
        <dbReference type="RefSeq" id="XP_013415609.1"/>
    </source>
</evidence>
<dbReference type="RefSeq" id="XP_013415609.1">
    <property type="nucleotide sequence ID" value="XM_013560155.1"/>
</dbReference>
<keyword evidence="1" id="KW-0812">Transmembrane</keyword>
<accession>A0A1S3JZS8</accession>
<evidence type="ECO:0000256" key="1">
    <source>
        <dbReference type="SAM" id="Phobius"/>
    </source>
</evidence>
<gene>
    <name evidence="3" type="primary">LOC106177396</name>
</gene>
<keyword evidence="1" id="KW-1133">Transmembrane helix</keyword>
<dbReference type="Proteomes" id="UP000085678">
    <property type="component" value="Unplaced"/>
</dbReference>
<reference evidence="3" key="1">
    <citation type="submission" date="2025-08" db="UniProtKB">
        <authorList>
            <consortium name="RefSeq"/>
        </authorList>
    </citation>
    <scope>IDENTIFICATION</scope>
    <source>
        <tissue evidence="3">Gonads</tissue>
    </source>
</reference>
<feature type="transmembrane region" description="Helical" evidence="1">
    <location>
        <begin position="163"/>
        <end position="186"/>
    </location>
</feature>
<sequence length="293" mass="32223">MTLDVVYAVAHYVVAIMLCAPIVTHGEHKTFFMDNSARDCSHSMHHVVTDDGATVRAWGKIDHKLRTPAKCSLYFRTSPARQRFLIQITFHRLYMPCLSHTSLTFHDGDVSSTSSLLATYSCTVKTPVEPLTTGGKFLIIEVSPGTTKYDFTFTLKEVEDNKVGTIVVAIGSVFGGLVGFVVIALVCGYGCRKLKQNPEYCRTEMGTSTECSFPTEPNASSSPSPRRVLIVVDNDMCHPQSCQNVAVQVPSPKSSAESSWIALQTLGTEHDEDGRDGKHVHFTNNHINEAHTI</sequence>
<organism evidence="2 3">
    <name type="scientific">Lingula anatina</name>
    <name type="common">Brachiopod</name>
    <name type="synonym">Lingula unguis</name>
    <dbReference type="NCBI Taxonomy" id="7574"/>
    <lineage>
        <taxon>Eukaryota</taxon>
        <taxon>Metazoa</taxon>
        <taxon>Spiralia</taxon>
        <taxon>Lophotrochozoa</taxon>
        <taxon>Brachiopoda</taxon>
        <taxon>Linguliformea</taxon>
        <taxon>Lingulata</taxon>
        <taxon>Lingulida</taxon>
        <taxon>Linguloidea</taxon>
        <taxon>Lingulidae</taxon>
        <taxon>Lingula</taxon>
    </lineage>
</organism>
<dbReference type="GeneID" id="106177396"/>
<dbReference type="InParanoid" id="A0A1S3JZS8"/>
<name>A0A1S3JZS8_LINAN</name>